<dbReference type="InterPro" id="IPR035445">
    <property type="entry name" value="GYF-like_dom_sf"/>
</dbReference>
<proteinExistence type="predicted"/>
<keyword evidence="4" id="KW-1185">Reference proteome</keyword>
<name>A0A3P7DSF4_WUCBA</name>
<dbReference type="InParanoid" id="A0A3P7DSF4"/>
<dbReference type="FunCoup" id="A0A3P7DSF4">
    <property type="interactions" value="135"/>
</dbReference>
<dbReference type="Gene3D" id="3.30.1490.40">
    <property type="match status" value="1"/>
</dbReference>
<reference evidence="3 4" key="1">
    <citation type="submission" date="2018-11" db="EMBL/GenBank/DDBJ databases">
        <authorList>
            <consortium name="Pathogen Informatics"/>
        </authorList>
    </citation>
    <scope>NUCLEOTIDE SEQUENCE [LARGE SCALE GENOMIC DNA]</scope>
</reference>
<dbReference type="AlphaFoldDB" id="A0A3P7DSF4"/>
<evidence type="ECO:0000313" key="4">
    <source>
        <dbReference type="Proteomes" id="UP000270924"/>
    </source>
</evidence>
<evidence type="ECO:0000313" key="3">
    <source>
        <dbReference type="EMBL" id="VDM12921.1"/>
    </source>
</evidence>
<dbReference type="PROSITE" id="PS50829">
    <property type="entry name" value="GYF"/>
    <property type="match status" value="1"/>
</dbReference>
<accession>A0A3P7DSF4</accession>
<evidence type="ECO:0000256" key="1">
    <source>
        <dbReference type="SAM" id="MobiDB-lite"/>
    </source>
</evidence>
<dbReference type="InterPro" id="IPR003169">
    <property type="entry name" value="GYF"/>
</dbReference>
<feature type="region of interest" description="Disordered" evidence="1">
    <location>
        <begin position="150"/>
        <end position="178"/>
    </location>
</feature>
<organism evidence="3 4">
    <name type="scientific">Wuchereria bancrofti</name>
    <dbReference type="NCBI Taxonomy" id="6293"/>
    <lineage>
        <taxon>Eukaryota</taxon>
        <taxon>Metazoa</taxon>
        <taxon>Ecdysozoa</taxon>
        <taxon>Nematoda</taxon>
        <taxon>Chromadorea</taxon>
        <taxon>Rhabditida</taxon>
        <taxon>Spirurina</taxon>
        <taxon>Spiruromorpha</taxon>
        <taxon>Filarioidea</taxon>
        <taxon>Onchocercidae</taxon>
        <taxon>Wuchereria</taxon>
    </lineage>
</organism>
<dbReference type="SMART" id="SM00444">
    <property type="entry name" value="GYF"/>
    <property type="match status" value="1"/>
</dbReference>
<feature type="domain" description="GYF" evidence="2">
    <location>
        <begin position="10"/>
        <end position="58"/>
    </location>
</feature>
<gene>
    <name evidence="3" type="ORF">WBA_LOCUS6307</name>
</gene>
<protein>
    <recommendedName>
        <fullName evidence="2">GYF domain-containing protein</fullName>
    </recommendedName>
</protein>
<dbReference type="OMA" id="PKWFYQG"/>
<dbReference type="SUPFAM" id="SSF55277">
    <property type="entry name" value="GYF domain"/>
    <property type="match status" value="1"/>
</dbReference>
<dbReference type="OrthoDB" id="48509at2759"/>
<dbReference type="Pfam" id="PF02213">
    <property type="entry name" value="GYF"/>
    <property type="match status" value="1"/>
</dbReference>
<dbReference type="EMBL" id="UYWW01003653">
    <property type="protein sequence ID" value="VDM12921.1"/>
    <property type="molecule type" value="Genomic_DNA"/>
</dbReference>
<evidence type="ECO:0000259" key="2">
    <source>
        <dbReference type="PROSITE" id="PS50829"/>
    </source>
</evidence>
<sequence>MDPNRDGLNSPKWFYQGEDHRVYGPYSSMEMQKWCKTGYFTDAMLIRTKNEERFHTLAEWTRYSNGQSPFLLLVSSFDHLINMNMQVQMSQLILTPGRVPVSSGPYLMVPQAAAAATPSPIPGFPPGHGFIAYHQNPMVVAPPVHTFIPHQAFSQPPSEPVDEVPSSASNTPDDSDAGWNINTMQNTVDFLTLFKAVALLPLQEKSTDTYDASWNIVRDIGVGPDHSECCDAFTQTNPGRISVEQAARLLTELTGIQLEIES</sequence>
<dbReference type="Proteomes" id="UP000270924">
    <property type="component" value="Unassembled WGS sequence"/>
</dbReference>